<dbReference type="Gene3D" id="3.40.630.10">
    <property type="entry name" value="Zn peptidases"/>
    <property type="match status" value="1"/>
</dbReference>
<accession>A0A2S7IET0</accession>
<dbReference type="InterPro" id="IPR045175">
    <property type="entry name" value="M28_fam"/>
</dbReference>
<evidence type="ECO:0000259" key="2">
    <source>
        <dbReference type="Pfam" id="PF04389"/>
    </source>
</evidence>
<dbReference type="OrthoDB" id="1521787at2"/>
<dbReference type="InterPro" id="IPR007484">
    <property type="entry name" value="Peptidase_M28"/>
</dbReference>
<sequence length="503" mass="54208">MKFLLQAALCGVLASASLQAQTPKKSKAATPTKALPEFALKEATVGQHVRFLAADEMLGRRTGEITNNVAARYLAEYYRSLGLKPAAGEDYLQTVNLERVTPGSQGYLTYGSDTLKVKEHFISFSGESASFQQAPVVFAAYGLENDYQGLDVKGKIVVAQFGTADAKSPMEGFESAEQKSKIAAQHGALALIEVLPPQLPWMSVANYFGREQVRLAADGTSPASLPHLWLGGKAAKGFNRDQVKQLSGQTPSQSKQAIRSFNVAAVLEGTDPVLKQEYVVLSAHFDHVGTGKNGGGTFTAADSIFNGTRDNAFGTAAVLSAAQTLTSVKPKRSILFLNFTGEELGLLGSKYYAEHPLLPMKSCVYNLNCDGAGYNDTTLVTVIGLERTGTQTEFETAAAAFGLKVNADPAPEQGLFDRSDNVSFAAKGVPAPTFAPGFTKFDAGLFKFYHQVSDNPDSISYPYLLKYCQTYAYVARLIANRASRPRWSKGDKYEAVSQQLYGQ</sequence>
<feature type="signal peptide" evidence="1">
    <location>
        <begin position="1"/>
        <end position="20"/>
    </location>
</feature>
<feature type="chain" id="PRO_5015621687" evidence="1">
    <location>
        <begin position="21"/>
        <end position="503"/>
    </location>
</feature>
<dbReference type="SUPFAM" id="SSF53187">
    <property type="entry name" value="Zn-dependent exopeptidases"/>
    <property type="match status" value="1"/>
</dbReference>
<protein>
    <submittedName>
        <fullName evidence="3">Peptidase M28</fullName>
    </submittedName>
</protein>
<dbReference type="SUPFAM" id="SSF52025">
    <property type="entry name" value="PA domain"/>
    <property type="match status" value="1"/>
</dbReference>
<evidence type="ECO:0000256" key="1">
    <source>
        <dbReference type="SAM" id="SignalP"/>
    </source>
</evidence>
<dbReference type="RefSeq" id="WP_104716097.1">
    <property type="nucleotide sequence ID" value="NZ_PTRA01000010.1"/>
</dbReference>
<evidence type="ECO:0000313" key="3">
    <source>
        <dbReference type="EMBL" id="PQA53183.1"/>
    </source>
</evidence>
<dbReference type="Pfam" id="PF04389">
    <property type="entry name" value="Peptidase_M28"/>
    <property type="match status" value="1"/>
</dbReference>
<dbReference type="PANTHER" id="PTHR12147:SF26">
    <property type="entry name" value="PEPTIDASE M28 DOMAIN-CONTAINING PROTEIN"/>
    <property type="match status" value="1"/>
</dbReference>
<comment type="caution">
    <text evidence="3">The sequence shown here is derived from an EMBL/GenBank/DDBJ whole genome shotgun (WGS) entry which is preliminary data.</text>
</comment>
<dbReference type="InterPro" id="IPR046450">
    <property type="entry name" value="PA_dom_sf"/>
</dbReference>
<dbReference type="GO" id="GO:0008235">
    <property type="term" value="F:metalloexopeptidase activity"/>
    <property type="evidence" value="ECO:0007669"/>
    <property type="project" value="InterPro"/>
</dbReference>
<gene>
    <name evidence="3" type="ORF">C5O19_24965</name>
</gene>
<proteinExistence type="predicted"/>
<dbReference type="PANTHER" id="PTHR12147">
    <property type="entry name" value="METALLOPEPTIDASE M28 FAMILY MEMBER"/>
    <property type="match status" value="1"/>
</dbReference>
<dbReference type="GO" id="GO:0006508">
    <property type="term" value="P:proteolysis"/>
    <property type="evidence" value="ECO:0007669"/>
    <property type="project" value="InterPro"/>
</dbReference>
<dbReference type="EMBL" id="PTRA01000010">
    <property type="protein sequence ID" value="PQA53183.1"/>
    <property type="molecule type" value="Genomic_DNA"/>
</dbReference>
<dbReference type="Gene3D" id="3.50.30.30">
    <property type="match status" value="1"/>
</dbReference>
<keyword evidence="1" id="KW-0732">Signal</keyword>
<organism evidence="3 4">
    <name type="scientific">Siphonobacter curvatus</name>
    <dbReference type="NCBI Taxonomy" id="2094562"/>
    <lineage>
        <taxon>Bacteria</taxon>
        <taxon>Pseudomonadati</taxon>
        <taxon>Bacteroidota</taxon>
        <taxon>Cytophagia</taxon>
        <taxon>Cytophagales</taxon>
        <taxon>Cytophagaceae</taxon>
        <taxon>Siphonobacter</taxon>
    </lineage>
</organism>
<name>A0A2S7IET0_9BACT</name>
<keyword evidence="4" id="KW-1185">Reference proteome</keyword>
<dbReference type="AlphaFoldDB" id="A0A2S7IET0"/>
<evidence type="ECO:0000313" key="4">
    <source>
        <dbReference type="Proteomes" id="UP000239590"/>
    </source>
</evidence>
<dbReference type="Proteomes" id="UP000239590">
    <property type="component" value="Unassembled WGS sequence"/>
</dbReference>
<feature type="domain" description="Peptidase M28" evidence="2">
    <location>
        <begin position="262"/>
        <end position="472"/>
    </location>
</feature>
<reference evidence="4" key="1">
    <citation type="submission" date="2018-02" db="EMBL/GenBank/DDBJ databases">
        <title>Genome sequencing of Solimonas sp. HR-BB.</title>
        <authorList>
            <person name="Lee Y."/>
            <person name="Jeon C.O."/>
        </authorList>
    </citation>
    <scope>NUCLEOTIDE SEQUENCE [LARGE SCALE GENOMIC DNA]</scope>
    <source>
        <strain evidence="4">HR-U</strain>
    </source>
</reference>